<organism evidence="2 3">
    <name type="scientific">Chitinophaga eiseniae</name>
    <dbReference type="NCBI Taxonomy" id="634771"/>
    <lineage>
        <taxon>Bacteria</taxon>
        <taxon>Pseudomonadati</taxon>
        <taxon>Bacteroidota</taxon>
        <taxon>Chitinophagia</taxon>
        <taxon>Chitinophagales</taxon>
        <taxon>Chitinophagaceae</taxon>
        <taxon>Chitinophaga</taxon>
    </lineage>
</organism>
<protein>
    <recommendedName>
        <fullName evidence="4">DUF4271 domain-containing protein</fullName>
    </recommendedName>
</protein>
<dbReference type="Pfam" id="PF14093">
    <property type="entry name" value="DUF4271"/>
    <property type="match status" value="1"/>
</dbReference>
<keyword evidence="1" id="KW-0472">Membrane</keyword>
<feature type="transmembrane region" description="Helical" evidence="1">
    <location>
        <begin position="338"/>
        <end position="356"/>
    </location>
</feature>
<evidence type="ECO:0008006" key="4">
    <source>
        <dbReference type="Google" id="ProtNLM"/>
    </source>
</evidence>
<dbReference type="Proteomes" id="UP000190367">
    <property type="component" value="Unassembled WGS sequence"/>
</dbReference>
<feature type="transmembrane region" description="Helical" evidence="1">
    <location>
        <begin position="305"/>
        <end position="331"/>
    </location>
</feature>
<feature type="transmembrane region" description="Helical" evidence="1">
    <location>
        <begin position="239"/>
        <end position="257"/>
    </location>
</feature>
<dbReference type="EMBL" id="FUWZ01000002">
    <property type="protein sequence ID" value="SKA11752.1"/>
    <property type="molecule type" value="Genomic_DNA"/>
</dbReference>
<dbReference type="AlphaFoldDB" id="A0A1T4R6P0"/>
<keyword evidence="3" id="KW-1185">Reference proteome</keyword>
<feature type="transmembrane region" description="Helical" evidence="1">
    <location>
        <begin position="46"/>
        <end position="65"/>
    </location>
</feature>
<sequence length="401" mass="45771">MDYFNIFANSKITFQFCYVNRTALIAPWLGVMMGHTLNLENRLKVIAKYFLVRNWLLFLFIFSYLPIMAQTADSTAVPAPVKKKPAATRVASDTLRPKPRPAATAVRKDSTRTIRKDTVRAATAALPADTGALKKDSAALAAAPKPRPASDYDLYMKKLAQENMFLKPGKPSFKDTNPLRPYRDMDWLVYLVGGVLLLLSIIRLSYTKYFVDLFRAFFNPTLSQRQLKDQLSQAPFPNMLLNAFFAISLGVYLYLVLYRQQVFPQAEPWLLIPGLVVLVAAVYGIKYVMLRFCGWLFGNSELADAYIFILYLINKILGVLLVPFLVVLAFCDVEIARTFLYISIFFIVLLVVYRYIRSYSLVRQYLSFSKLHFFLYLCAFEVAPVLILTKVLLNIWLTGNP</sequence>
<keyword evidence="1" id="KW-0812">Transmembrane</keyword>
<accession>A0A1T4R6P0</accession>
<reference evidence="3" key="1">
    <citation type="submission" date="2017-02" db="EMBL/GenBank/DDBJ databases">
        <authorList>
            <person name="Varghese N."/>
            <person name="Submissions S."/>
        </authorList>
    </citation>
    <scope>NUCLEOTIDE SEQUENCE [LARGE SCALE GENOMIC DNA]</scope>
    <source>
        <strain evidence="3">DSM 22224</strain>
    </source>
</reference>
<feature type="transmembrane region" description="Helical" evidence="1">
    <location>
        <begin position="371"/>
        <end position="397"/>
    </location>
</feature>
<feature type="transmembrane region" description="Helical" evidence="1">
    <location>
        <begin position="12"/>
        <end position="34"/>
    </location>
</feature>
<evidence type="ECO:0000313" key="3">
    <source>
        <dbReference type="Proteomes" id="UP000190367"/>
    </source>
</evidence>
<name>A0A1T4R6P0_9BACT</name>
<feature type="transmembrane region" description="Helical" evidence="1">
    <location>
        <begin position="269"/>
        <end position="285"/>
    </location>
</feature>
<dbReference type="InterPro" id="IPR025367">
    <property type="entry name" value="DUF4271"/>
</dbReference>
<dbReference type="STRING" id="634771.SAMN04488128_102902"/>
<feature type="transmembrane region" description="Helical" evidence="1">
    <location>
        <begin position="187"/>
        <end position="206"/>
    </location>
</feature>
<gene>
    <name evidence="2" type="ORF">SAMN04488128_102902</name>
</gene>
<keyword evidence="1" id="KW-1133">Transmembrane helix</keyword>
<evidence type="ECO:0000313" key="2">
    <source>
        <dbReference type="EMBL" id="SKA11752.1"/>
    </source>
</evidence>
<proteinExistence type="predicted"/>
<evidence type="ECO:0000256" key="1">
    <source>
        <dbReference type="SAM" id="Phobius"/>
    </source>
</evidence>